<feature type="transmembrane region" description="Helical" evidence="6">
    <location>
        <begin position="384"/>
        <end position="408"/>
    </location>
</feature>
<evidence type="ECO:0000256" key="6">
    <source>
        <dbReference type="RuleBase" id="RU368066"/>
    </source>
</evidence>
<dbReference type="InParanoid" id="A0A1E7EX30"/>
<gene>
    <name evidence="7" type="ORF">FRACYDRAFT_193695</name>
</gene>
<accession>A0A1E7EX30</accession>
<evidence type="ECO:0000256" key="1">
    <source>
        <dbReference type="ARBA" id="ARBA00004141"/>
    </source>
</evidence>
<evidence type="ECO:0000256" key="5">
    <source>
        <dbReference type="ARBA" id="ARBA00023136"/>
    </source>
</evidence>
<feature type="transmembrane region" description="Helical" evidence="6">
    <location>
        <begin position="147"/>
        <end position="176"/>
    </location>
</feature>
<dbReference type="Proteomes" id="UP000095751">
    <property type="component" value="Unassembled WGS sequence"/>
</dbReference>
<comment type="function">
    <text evidence="6">Choline transporter.</text>
</comment>
<dbReference type="EMBL" id="KV784371">
    <property type="protein sequence ID" value="OEU10511.1"/>
    <property type="molecule type" value="Genomic_DNA"/>
</dbReference>
<reference evidence="7 8" key="1">
    <citation type="submission" date="2016-09" db="EMBL/GenBank/DDBJ databases">
        <title>Extensive genetic diversity and differential bi-allelic expression allows diatom success in the polar Southern Ocean.</title>
        <authorList>
            <consortium name="DOE Joint Genome Institute"/>
            <person name="Mock T."/>
            <person name="Otillar R.P."/>
            <person name="Strauss J."/>
            <person name="Dupont C."/>
            <person name="Frickenhaus S."/>
            <person name="Maumus F."/>
            <person name="Mcmullan M."/>
            <person name="Sanges R."/>
            <person name="Schmutz J."/>
            <person name="Toseland A."/>
            <person name="Valas R."/>
            <person name="Veluchamy A."/>
            <person name="Ward B.J."/>
            <person name="Allen A."/>
            <person name="Barry K."/>
            <person name="Falciatore A."/>
            <person name="Ferrante M."/>
            <person name="Fortunato A.E."/>
            <person name="Gloeckner G."/>
            <person name="Gruber A."/>
            <person name="Hipkin R."/>
            <person name="Janech M."/>
            <person name="Kroth P."/>
            <person name="Leese F."/>
            <person name="Lindquist E."/>
            <person name="Lyon B.R."/>
            <person name="Martin J."/>
            <person name="Mayer C."/>
            <person name="Parker M."/>
            <person name="Quesneville H."/>
            <person name="Raymond J."/>
            <person name="Uhlig C."/>
            <person name="Valentin K.U."/>
            <person name="Worden A.Z."/>
            <person name="Armbrust E.V."/>
            <person name="Bowler C."/>
            <person name="Green B."/>
            <person name="Moulton V."/>
            <person name="Van Oosterhout C."/>
            <person name="Grigoriev I."/>
        </authorList>
    </citation>
    <scope>NUCLEOTIDE SEQUENCE [LARGE SCALE GENOMIC DNA]</scope>
    <source>
        <strain evidence="7 8">CCMP1102</strain>
    </source>
</reference>
<feature type="transmembrane region" description="Helical" evidence="6">
    <location>
        <begin position="188"/>
        <end position="204"/>
    </location>
</feature>
<organism evidence="7 8">
    <name type="scientific">Fragilariopsis cylindrus CCMP1102</name>
    <dbReference type="NCBI Taxonomy" id="635003"/>
    <lineage>
        <taxon>Eukaryota</taxon>
        <taxon>Sar</taxon>
        <taxon>Stramenopiles</taxon>
        <taxon>Ochrophyta</taxon>
        <taxon>Bacillariophyta</taxon>
        <taxon>Bacillariophyceae</taxon>
        <taxon>Bacillariophycidae</taxon>
        <taxon>Bacillariales</taxon>
        <taxon>Bacillariaceae</taxon>
        <taxon>Fragilariopsis</taxon>
    </lineage>
</organism>
<evidence type="ECO:0000256" key="2">
    <source>
        <dbReference type="ARBA" id="ARBA00007168"/>
    </source>
</evidence>
<keyword evidence="4 6" id="KW-1133">Transmembrane helix</keyword>
<feature type="transmembrane region" description="Helical" evidence="6">
    <location>
        <begin position="12"/>
        <end position="31"/>
    </location>
</feature>
<evidence type="ECO:0000256" key="4">
    <source>
        <dbReference type="ARBA" id="ARBA00022989"/>
    </source>
</evidence>
<comment type="similarity">
    <text evidence="2 6">Belongs to the CTL (choline transporter-like) family.</text>
</comment>
<feature type="transmembrane region" description="Helical" evidence="6">
    <location>
        <begin position="345"/>
        <end position="364"/>
    </location>
</feature>
<dbReference type="InterPro" id="IPR007603">
    <property type="entry name" value="Choline_transptr-like"/>
</dbReference>
<dbReference type="PANTHER" id="PTHR12385">
    <property type="entry name" value="CHOLINE TRANSPORTER-LIKE (SLC FAMILY 44)"/>
    <property type="match status" value="1"/>
</dbReference>
<feature type="transmembrane region" description="Helical" evidence="6">
    <location>
        <begin position="105"/>
        <end position="126"/>
    </location>
</feature>
<evidence type="ECO:0000313" key="8">
    <source>
        <dbReference type="Proteomes" id="UP000095751"/>
    </source>
</evidence>
<comment type="subcellular location">
    <subcellularLocation>
        <location evidence="6">Cell membrane</location>
        <topology evidence="6">Multi-pass membrane protein</topology>
    </subcellularLocation>
    <subcellularLocation>
        <location evidence="1">Membrane</location>
        <topology evidence="1">Multi-pass membrane protein</topology>
    </subcellularLocation>
</comment>
<dbReference type="GO" id="GO:0005886">
    <property type="term" value="C:plasma membrane"/>
    <property type="evidence" value="ECO:0007669"/>
    <property type="project" value="UniProtKB-SubCell"/>
</dbReference>
<feature type="non-terminal residue" evidence="7">
    <location>
        <position position="1"/>
    </location>
</feature>
<evidence type="ECO:0000256" key="3">
    <source>
        <dbReference type="ARBA" id="ARBA00022692"/>
    </source>
</evidence>
<keyword evidence="5 6" id="KW-0472">Membrane</keyword>
<dbReference type="AlphaFoldDB" id="A0A1E7EX30"/>
<dbReference type="Pfam" id="PF04515">
    <property type="entry name" value="Choline_transpo"/>
    <property type="match status" value="1"/>
</dbReference>
<sequence length="447" mass="49205">QQPEYRDTPFAIAFLLHILLVFFFAVVWGFSALRQPQDDNNDGSNNAGTGLLWLCSLTCLVSIGISAVSLQVMMNHSEILIQSSLIGSCCFMVIMILLFFIDGVITVGICWCLLLLMTILYTRSVWNRIPFAAANLRTALSAIQTNGGICILAYGISCVAMMWTMIWSLALIGISFKESSCVGGVCKPHMNIISIIFLILSFYWTTQVLQNILHVTVSGVVGTWWFDPQDALSVFSPSIVDSFRRSTTYSFGSICMGSLLVAIIQTMEAMARSARQNNTGGILLCIIECILRLISRIAVYFNRWAYCYVGLYGFDYISSGKKAIELFQARGWTTIITDNLIHRSLSLISIVIGALSGVIGMLLAKATGWTTTIFGSSSSSSDGIVFFVCFLIGVSMAFILMSVVLSAVDTVIVAFAEAPAEFNTHHPALYNNMIEKWRLVFPDECGF</sequence>
<feature type="transmembrane region" description="Helical" evidence="6">
    <location>
        <begin position="211"/>
        <end position="227"/>
    </location>
</feature>
<keyword evidence="8" id="KW-1185">Reference proteome</keyword>
<dbReference type="OrthoDB" id="44736at2759"/>
<feature type="transmembrane region" description="Helical" evidence="6">
    <location>
        <begin position="51"/>
        <end position="72"/>
    </location>
</feature>
<dbReference type="GO" id="GO:0022857">
    <property type="term" value="F:transmembrane transporter activity"/>
    <property type="evidence" value="ECO:0007669"/>
    <property type="project" value="UniProtKB-UniRule"/>
</dbReference>
<dbReference type="KEGG" id="fcy:FRACYDRAFT_193695"/>
<feature type="transmembrane region" description="Helical" evidence="6">
    <location>
        <begin position="79"/>
        <end position="99"/>
    </location>
</feature>
<feature type="transmembrane region" description="Helical" evidence="6">
    <location>
        <begin position="247"/>
        <end position="267"/>
    </location>
</feature>
<protein>
    <recommendedName>
        <fullName evidence="6">Choline transporter-like protein</fullName>
    </recommendedName>
</protein>
<name>A0A1E7EX30_9STRA</name>
<proteinExistence type="inferred from homology"/>
<evidence type="ECO:0000313" key="7">
    <source>
        <dbReference type="EMBL" id="OEU10511.1"/>
    </source>
</evidence>
<dbReference type="PANTHER" id="PTHR12385:SF4">
    <property type="entry name" value="PROTEIN PNS1"/>
    <property type="match status" value="1"/>
</dbReference>
<keyword evidence="3 6" id="KW-0812">Transmembrane</keyword>